<reference evidence="5 6" key="1">
    <citation type="submission" date="2024-09" db="EMBL/GenBank/DDBJ databases">
        <authorList>
            <person name="Lee S.D."/>
        </authorList>
    </citation>
    <scope>NUCLEOTIDE SEQUENCE [LARGE SCALE GENOMIC DNA]</scope>
    <source>
        <strain evidence="5 6">N1-5</strain>
    </source>
</reference>
<accession>A0ABV6UNF7</accession>
<dbReference type="InterPro" id="IPR039528">
    <property type="entry name" value="DPM1-like"/>
</dbReference>
<evidence type="ECO:0000313" key="6">
    <source>
        <dbReference type="Proteomes" id="UP001592528"/>
    </source>
</evidence>
<dbReference type="CDD" id="cd06442">
    <property type="entry name" value="DPM1_like"/>
    <property type="match status" value="1"/>
</dbReference>
<organism evidence="5 6">
    <name type="scientific">Streptacidiphilus cavernicola</name>
    <dbReference type="NCBI Taxonomy" id="3342716"/>
    <lineage>
        <taxon>Bacteria</taxon>
        <taxon>Bacillati</taxon>
        <taxon>Actinomycetota</taxon>
        <taxon>Actinomycetes</taxon>
        <taxon>Kitasatosporales</taxon>
        <taxon>Streptomycetaceae</taxon>
        <taxon>Streptacidiphilus</taxon>
    </lineage>
</organism>
<evidence type="ECO:0000256" key="1">
    <source>
        <dbReference type="ARBA" id="ARBA00006739"/>
    </source>
</evidence>
<name>A0ABV6UNF7_9ACTN</name>
<evidence type="ECO:0000256" key="3">
    <source>
        <dbReference type="ARBA" id="ARBA00022679"/>
    </source>
</evidence>
<keyword evidence="6" id="KW-1185">Reference proteome</keyword>
<comment type="caution">
    <text evidence="5">The sequence shown here is derived from an EMBL/GenBank/DDBJ whole genome shotgun (WGS) entry which is preliminary data.</text>
</comment>
<gene>
    <name evidence="5" type="ORF">ACEZDJ_16875</name>
</gene>
<evidence type="ECO:0000313" key="5">
    <source>
        <dbReference type="EMBL" id="MFC1402965.1"/>
    </source>
</evidence>
<dbReference type="RefSeq" id="WP_030249111.1">
    <property type="nucleotide sequence ID" value="NZ_JBHEZZ010000008.1"/>
</dbReference>
<proteinExistence type="inferred from homology"/>
<keyword evidence="2" id="KW-0328">Glycosyltransferase</keyword>
<dbReference type="Gene3D" id="3.90.550.10">
    <property type="entry name" value="Spore Coat Polysaccharide Biosynthesis Protein SpsA, Chain A"/>
    <property type="match status" value="1"/>
</dbReference>
<feature type="domain" description="Glycosyltransferase 2-like" evidence="4">
    <location>
        <begin position="20"/>
        <end position="179"/>
    </location>
</feature>
<dbReference type="InterPro" id="IPR001173">
    <property type="entry name" value="Glyco_trans_2-like"/>
</dbReference>
<protein>
    <submittedName>
        <fullName evidence="5">Polyprenol monophosphomannose synthase</fullName>
    </submittedName>
</protein>
<evidence type="ECO:0000259" key="4">
    <source>
        <dbReference type="Pfam" id="PF00535"/>
    </source>
</evidence>
<comment type="similarity">
    <text evidence="1">Belongs to the glycosyltransferase 2 family.</text>
</comment>
<dbReference type="SUPFAM" id="SSF53448">
    <property type="entry name" value="Nucleotide-diphospho-sugar transferases"/>
    <property type="match status" value="1"/>
</dbReference>
<keyword evidence="3" id="KW-0808">Transferase</keyword>
<dbReference type="Pfam" id="PF00535">
    <property type="entry name" value="Glycos_transf_2"/>
    <property type="match status" value="1"/>
</dbReference>
<dbReference type="InterPro" id="IPR029044">
    <property type="entry name" value="Nucleotide-diphossugar_trans"/>
</dbReference>
<dbReference type="PANTHER" id="PTHR43398">
    <property type="entry name" value="DOLICHOL-PHOSPHATE MANNOSYLTRANSFERASE SUBUNIT 1"/>
    <property type="match status" value="1"/>
</dbReference>
<dbReference type="EMBL" id="JBHEZZ010000008">
    <property type="protein sequence ID" value="MFC1402965.1"/>
    <property type="molecule type" value="Genomic_DNA"/>
</dbReference>
<dbReference type="Proteomes" id="UP001592528">
    <property type="component" value="Unassembled WGS sequence"/>
</dbReference>
<sequence>MTDSTTEVHPTFGDLGKILVIIPTYNEIENIGRITSRVRAAVPEAHILVADDNSPDGTGRAADELAGSDPNLQVLHRKGKEGLGAAYLAGFRWGIDNGYDVLVEMDADGSHQPEQLPRLLTALRGADLVLGSRWVTGGEVVNWPKSREFLSRGGSLYSRLMLRVPIRDVTGGYRAFRKQTLLGLGMSEVASQGYCFQVDLAWRAVRAGFKVTEVPITFVEREFGASKMSNKIVVEALGRVTSWGVNSRLGRIPAPTPDREA</sequence>
<dbReference type="PANTHER" id="PTHR43398:SF1">
    <property type="entry name" value="DOLICHOL-PHOSPHATE MANNOSYLTRANSFERASE SUBUNIT 1"/>
    <property type="match status" value="1"/>
</dbReference>
<evidence type="ECO:0000256" key="2">
    <source>
        <dbReference type="ARBA" id="ARBA00022676"/>
    </source>
</evidence>